<dbReference type="EMBL" id="JARVII010000029">
    <property type="protein sequence ID" value="MDG9700281.1"/>
    <property type="molecule type" value="Genomic_DNA"/>
</dbReference>
<dbReference type="RefSeq" id="WP_279525029.1">
    <property type="nucleotide sequence ID" value="NZ_JARVII010000029.1"/>
</dbReference>
<gene>
    <name evidence="2" type="ORF">QB898_11285</name>
</gene>
<reference evidence="2 3" key="1">
    <citation type="submission" date="2023-04" db="EMBL/GenBank/DDBJ databases">
        <title>Ottowia paracancer sp. nov., isolated from human stomach.</title>
        <authorList>
            <person name="Song Y."/>
        </authorList>
    </citation>
    <scope>NUCLEOTIDE SEQUENCE [LARGE SCALE GENOMIC DNA]</scope>
    <source>
        <strain evidence="2 3">10c7w1</strain>
    </source>
</reference>
<keyword evidence="3" id="KW-1185">Reference proteome</keyword>
<evidence type="ECO:0008006" key="4">
    <source>
        <dbReference type="Google" id="ProtNLM"/>
    </source>
</evidence>
<accession>A0AAW6RPB7</accession>
<dbReference type="SUPFAM" id="SSF103481">
    <property type="entry name" value="Multidrug resistance efflux transporter EmrE"/>
    <property type="match status" value="1"/>
</dbReference>
<proteinExistence type="predicted"/>
<feature type="transmembrane region" description="Helical" evidence="1">
    <location>
        <begin position="70"/>
        <end position="90"/>
    </location>
</feature>
<name>A0AAW6RPB7_9BURK</name>
<dbReference type="Gene3D" id="1.10.3730.20">
    <property type="match status" value="1"/>
</dbReference>
<evidence type="ECO:0000256" key="1">
    <source>
        <dbReference type="SAM" id="Phobius"/>
    </source>
</evidence>
<keyword evidence="1" id="KW-0472">Membrane</keyword>
<dbReference type="AlphaFoldDB" id="A0AAW6RPB7"/>
<comment type="caution">
    <text evidence="2">The sequence shown here is derived from an EMBL/GenBank/DDBJ whole genome shotgun (WGS) entry which is preliminary data.</text>
</comment>
<organism evidence="2 3">
    <name type="scientific">Ottowia cancrivicina</name>
    <dbReference type="NCBI Taxonomy" id="3040346"/>
    <lineage>
        <taxon>Bacteria</taxon>
        <taxon>Pseudomonadati</taxon>
        <taxon>Pseudomonadota</taxon>
        <taxon>Betaproteobacteria</taxon>
        <taxon>Burkholderiales</taxon>
        <taxon>Comamonadaceae</taxon>
        <taxon>Ottowia</taxon>
    </lineage>
</organism>
<dbReference type="Proteomes" id="UP001237156">
    <property type="component" value="Unassembled WGS sequence"/>
</dbReference>
<dbReference type="InterPro" id="IPR037185">
    <property type="entry name" value="EmrE-like"/>
</dbReference>
<keyword evidence="1" id="KW-0812">Transmembrane</keyword>
<feature type="transmembrane region" description="Helical" evidence="1">
    <location>
        <begin position="43"/>
        <end position="63"/>
    </location>
</feature>
<sequence>MNFTTILLTLSCVIGIAIGQILFKQAALAISTPVTLHGMLANIWIWLSLSLYGATTLLWIWVLRQAPLHLAYPFMGLAFLLVPVFARIFLNEPLSLQTIGGGILIMLGIALASAGAHH</sequence>
<evidence type="ECO:0000313" key="2">
    <source>
        <dbReference type="EMBL" id="MDG9700281.1"/>
    </source>
</evidence>
<keyword evidence="1" id="KW-1133">Transmembrane helix</keyword>
<protein>
    <recommendedName>
        <fullName evidence="4">EamA domain-containing protein</fullName>
    </recommendedName>
</protein>
<evidence type="ECO:0000313" key="3">
    <source>
        <dbReference type="Proteomes" id="UP001237156"/>
    </source>
</evidence>
<feature type="transmembrane region" description="Helical" evidence="1">
    <location>
        <begin position="96"/>
        <end position="116"/>
    </location>
</feature>